<evidence type="ECO:0000256" key="1">
    <source>
        <dbReference type="ARBA" id="ARBA00022574"/>
    </source>
</evidence>
<dbReference type="PANTHER" id="PTHR44090">
    <property type="entry name" value="WD REPEAT-CONTAINING PROTEIN 61"/>
    <property type="match status" value="1"/>
</dbReference>
<keyword evidence="2" id="KW-0677">Repeat</keyword>
<dbReference type="InterPro" id="IPR036322">
    <property type="entry name" value="WD40_repeat_dom_sf"/>
</dbReference>
<evidence type="ECO:0000256" key="2">
    <source>
        <dbReference type="ARBA" id="ARBA00022737"/>
    </source>
</evidence>
<proteinExistence type="predicted"/>
<feature type="region of interest" description="Disordered" evidence="4">
    <location>
        <begin position="137"/>
        <end position="187"/>
    </location>
</feature>
<feature type="compositionally biased region" description="Basic residues" evidence="4">
    <location>
        <begin position="159"/>
        <end position="173"/>
    </location>
</feature>
<dbReference type="InterPro" id="IPR001680">
    <property type="entry name" value="WD40_rpt"/>
</dbReference>
<dbReference type="InterPro" id="IPR051510">
    <property type="entry name" value="SKI8"/>
</dbReference>
<feature type="compositionally biased region" description="Basic and acidic residues" evidence="4">
    <location>
        <begin position="174"/>
        <end position="187"/>
    </location>
</feature>
<feature type="repeat" description="WD" evidence="3">
    <location>
        <begin position="10"/>
        <end position="45"/>
    </location>
</feature>
<accession>A0A6V7PRZ0</accession>
<evidence type="ECO:0000256" key="4">
    <source>
        <dbReference type="SAM" id="MobiDB-lite"/>
    </source>
</evidence>
<dbReference type="InterPro" id="IPR015943">
    <property type="entry name" value="WD40/YVTN_repeat-like_dom_sf"/>
</dbReference>
<keyword evidence="1 3" id="KW-0853">WD repeat</keyword>
<evidence type="ECO:0000313" key="5">
    <source>
        <dbReference type="EMBL" id="CAD1833561.1"/>
    </source>
</evidence>
<organism evidence="5">
    <name type="scientific">Ananas comosus var. bracteatus</name>
    <name type="common">red pineapple</name>
    <dbReference type="NCBI Taxonomy" id="296719"/>
    <lineage>
        <taxon>Eukaryota</taxon>
        <taxon>Viridiplantae</taxon>
        <taxon>Streptophyta</taxon>
        <taxon>Embryophyta</taxon>
        <taxon>Tracheophyta</taxon>
        <taxon>Spermatophyta</taxon>
        <taxon>Magnoliopsida</taxon>
        <taxon>Liliopsida</taxon>
        <taxon>Poales</taxon>
        <taxon>Bromeliaceae</taxon>
        <taxon>Bromelioideae</taxon>
        <taxon>Ananas</taxon>
    </lineage>
</organism>
<dbReference type="EMBL" id="LR862151">
    <property type="protein sequence ID" value="CAD1833561.1"/>
    <property type="molecule type" value="Genomic_DNA"/>
</dbReference>
<dbReference type="PANTHER" id="PTHR44090:SF1">
    <property type="entry name" value="SUPERKILLER COMPLEX PROTEIN 8"/>
    <property type="match status" value="1"/>
</dbReference>
<dbReference type="AlphaFoldDB" id="A0A6V7PRZ0"/>
<dbReference type="Gene3D" id="2.130.10.10">
    <property type="entry name" value="YVTN repeat-like/Quinoprotein amine dehydrogenase"/>
    <property type="match status" value="1"/>
</dbReference>
<sequence length="187" mass="19911">MKLAGLRLVENAHDESIWAATWVPATDSCPALLLTGSFDKSVRLWRPDELAAAAPPSRGHVLGVVAAAAHPSGSLSAFAASIPSIGPLPMKNRSSASCDGTGGGGRCEEEGHRLLRTQTRTVEGFAKALAEEAKARAYASEEEEDRAEEPHPINGGVLGKKKMKKTKTKKKKKVVVDSSHEHEIRIA</sequence>
<protein>
    <submittedName>
        <fullName evidence="5">Uncharacterized protein</fullName>
    </submittedName>
</protein>
<dbReference type="PROSITE" id="PS50082">
    <property type="entry name" value="WD_REPEATS_2"/>
    <property type="match status" value="1"/>
</dbReference>
<name>A0A6V7PRZ0_ANACO</name>
<reference evidence="5" key="1">
    <citation type="submission" date="2020-07" db="EMBL/GenBank/DDBJ databases">
        <authorList>
            <person name="Lin J."/>
        </authorList>
    </citation>
    <scope>NUCLEOTIDE SEQUENCE</scope>
</reference>
<dbReference type="GO" id="GO:0016593">
    <property type="term" value="C:Cdc73/Paf1 complex"/>
    <property type="evidence" value="ECO:0007669"/>
    <property type="project" value="TreeGrafter"/>
</dbReference>
<dbReference type="SUPFAM" id="SSF50978">
    <property type="entry name" value="WD40 repeat-like"/>
    <property type="match status" value="1"/>
</dbReference>
<evidence type="ECO:0000256" key="3">
    <source>
        <dbReference type="PROSITE-ProRule" id="PRU00221"/>
    </source>
</evidence>
<gene>
    <name evidence="5" type="ORF">CB5_LOCUS16772</name>
</gene>